<dbReference type="GO" id="GO:0120230">
    <property type="term" value="F:recombinase activator activity"/>
    <property type="evidence" value="ECO:0007669"/>
    <property type="project" value="TreeGrafter"/>
</dbReference>
<dbReference type="AlphaFoldDB" id="A0A1L9VJK8"/>
<sequence length="194" mass="22393">MDPMGFGRKAKAIDISSNLHNKVTKTYAAKALRELHQNKEVEGRVAGKQTVYHVPQDSSDEATTGVIANLDEEIKQLEEKLATLKTDEKNARAELATLRSKPLLSELRQDIDRLETEKESMLARLDEFHGRDSSVQVSPEERAEVEREWKRWQRQVNVRRRICRDMWMKCSEVVPEGMTREELWESLGLEGDCK</sequence>
<gene>
    <name evidence="8" type="ORF">ASPGLDRAFT_66402</name>
</gene>
<keyword evidence="3" id="KW-0233">DNA recombination</keyword>
<keyword evidence="6" id="KW-0175">Coiled coil</keyword>
<organism evidence="8 9">
    <name type="scientific">Aspergillus glaucus CBS 516.65</name>
    <dbReference type="NCBI Taxonomy" id="1160497"/>
    <lineage>
        <taxon>Eukaryota</taxon>
        <taxon>Fungi</taxon>
        <taxon>Dikarya</taxon>
        <taxon>Ascomycota</taxon>
        <taxon>Pezizomycotina</taxon>
        <taxon>Eurotiomycetes</taxon>
        <taxon>Eurotiomycetidae</taxon>
        <taxon>Eurotiales</taxon>
        <taxon>Aspergillaceae</taxon>
        <taxon>Aspergillus</taxon>
        <taxon>Aspergillus subgen. Aspergillus</taxon>
    </lineage>
</organism>
<evidence type="ECO:0000313" key="8">
    <source>
        <dbReference type="EMBL" id="OJJ84108.1"/>
    </source>
</evidence>
<proteinExistence type="inferred from homology"/>
<evidence type="ECO:0000256" key="1">
    <source>
        <dbReference type="ARBA" id="ARBA00004123"/>
    </source>
</evidence>
<feature type="coiled-coil region" evidence="6">
    <location>
        <begin position="60"/>
        <end position="131"/>
    </location>
</feature>
<evidence type="ECO:0000256" key="2">
    <source>
        <dbReference type="ARBA" id="ARBA00007922"/>
    </source>
</evidence>
<keyword evidence="4" id="KW-0539">Nucleus</keyword>
<keyword evidence="5" id="KW-0469">Meiosis</keyword>
<comment type="subcellular location">
    <subcellularLocation>
        <location evidence="1">Nucleus</location>
    </subcellularLocation>
</comment>
<reference evidence="9" key="1">
    <citation type="journal article" date="2017" name="Genome Biol.">
        <title>Comparative genomics reveals high biological diversity and specific adaptations in the industrially and medically important fungal genus Aspergillus.</title>
        <authorList>
            <person name="de Vries R.P."/>
            <person name="Riley R."/>
            <person name="Wiebenga A."/>
            <person name="Aguilar-Osorio G."/>
            <person name="Amillis S."/>
            <person name="Uchima C.A."/>
            <person name="Anderluh G."/>
            <person name="Asadollahi M."/>
            <person name="Askin M."/>
            <person name="Barry K."/>
            <person name="Battaglia E."/>
            <person name="Bayram O."/>
            <person name="Benocci T."/>
            <person name="Braus-Stromeyer S.A."/>
            <person name="Caldana C."/>
            <person name="Canovas D."/>
            <person name="Cerqueira G.C."/>
            <person name="Chen F."/>
            <person name="Chen W."/>
            <person name="Choi C."/>
            <person name="Clum A."/>
            <person name="Dos Santos R.A."/>
            <person name="Damasio A.R."/>
            <person name="Diallinas G."/>
            <person name="Emri T."/>
            <person name="Fekete E."/>
            <person name="Flipphi M."/>
            <person name="Freyberg S."/>
            <person name="Gallo A."/>
            <person name="Gournas C."/>
            <person name="Habgood R."/>
            <person name="Hainaut M."/>
            <person name="Harispe M.L."/>
            <person name="Henrissat B."/>
            <person name="Hilden K.S."/>
            <person name="Hope R."/>
            <person name="Hossain A."/>
            <person name="Karabika E."/>
            <person name="Karaffa L."/>
            <person name="Karanyi Z."/>
            <person name="Krasevec N."/>
            <person name="Kuo A."/>
            <person name="Kusch H."/>
            <person name="LaButti K."/>
            <person name="Lagendijk E.L."/>
            <person name="Lapidus A."/>
            <person name="Levasseur A."/>
            <person name="Lindquist E."/>
            <person name="Lipzen A."/>
            <person name="Logrieco A.F."/>
            <person name="MacCabe A."/>
            <person name="Maekelae M.R."/>
            <person name="Malavazi I."/>
            <person name="Melin P."/>
            <person name="Meyer V."/>
            <person name="Mielnichuk N."/>
            <person name="Miskei M."/>
            <person name="Molnar A.P."/>
            <person name="Mule G."/>
            <person name="Ngan C.Y."/>
            <person name="Orejas M."/>
            <person name="Orosz E."/>
            <person name="Ouedraogo J.P."/>
            <person name="Overkamp K.M."/>
            <person name="Park H.-S."/>
            <person name="Perrone G."/>
            <person name="Piumi F."/>
            <person name="Punt P.J."/>
            <person name="Ram A.F."/>
            <person name="Ramon A."/>
            <person name="Rauscher S."/>
            <person name="Record E."/>
            <person name="Riano-Pachon D.M."/>
            <person name="Robert V."/>
            <person name="Roehrig J."/>
            <person name="Ruller R."/>
            <person name="Salamov A."/>
            <person name="Salih N.S."/>
            <person name="Samson R.A."/>
            <person name="Sandor E."/>
            <person name="Sanguinetti M."/>
            <person name="Schuetze T."/>
            <person name="Sepcic K."/>
            <person name="Shelest E."/>
            <person name="Sherlock G."/>
            <person name="Sophianopoulou V."/>
            <person name="Squina F.M."/>
            <person name="Sun H."/>
            <person name="Susca A."/>
            <person name="Todd R.B."/>
            <person name="Tsang A."/>
            <person name="Unkles S.E."/>
            <person name="van de Wiele N."/>
            <person name="van Rossen-Uffink D."/>
            <person name="Oliveira J.V."/>
            <person name="Vesth T.C."/>
            <person name="Visser J."/>
            <person name="Yu J.-H."/>
            <person name="Zhou M."/>
            <person name="Andersen M.R."/>
            <person name="Archer D.B."/>
            <person name="Baker S.E."/>
            <person name="Benoit I."/>
            <person name="Brakhage A.A."/>
            <person name="Braus G.H."/>
            <person name="Fischer R."/>
            <person name="Frisvad J.C."/>
            <person name="Goldman G.H."/>
            <person name="Houbraken J."/>
            <person name="Oakley B."/>
            <person name="Pocsi I."/>
            <person name="Scazzocchio C."/>
            <person name="Seiboth B."/>
            <person name="vanKuyk P.A."/>
            <person name="Wortman J."/>
            <person name="Dyer P.S."/>
            <person name="Grigoriev I.V."/>
        </authorList>
    </citation>
    <scope>NUCLEOTIDE SEQUENCE [LARGE SCALE GENOMIC DNA]</scope>
    <source>
        <strain evidence="9">CBS 516.65</strain>
    </source>
</reference>
<name>A0A1L9VJK8_ASPGL</name>
<dbReference type="GeneID" id="34465274"/>
<evidence type="ECO:0000256" key="5">
    <source>
        <dbReference type="ARBA" id="ARBA00023254"/>
    </source>
</evidence>
<comment type="similarity">
    <text evidence="2">Belongs to the HOP2 family.</text>
</comment>
<dbReference type="STRING" id="1160497.A0A1L9VJK8"/>
<feature type="domain" description="Homologous-pairing protein 2 winged helix" evidence="7">
    <location>
        <begin position="14"/>
        <end position="53"/>
    </location>
</feature>
<dbReference type="GO" id="GO:0007129">
    <property type="term" value="P:homologous chromosome pairing at meiosis"/>
    <property type="evidence" value="ECO:0007669"/>
    <property type="project" value="TreeGrafter"/>
</dbReference>
<dbReference type="GO" id="GO:0000709">
    <property type="term" value="P:meiotic joint molecule formation"/>
    <property type="evidence" value="ECO:0007669"/>
    <property type="project" value="TreeGrafter"/>
</dbReference>
<protein>
    <recommendedName>
        <fullName evidence="7">Homologous-pairing protein 2 winged helix domain-containing protein</fullName>
    </recommendedName>
</protein>
<evidence type="ECO:0000256" key="6">
    <source>
        <dbReference type="SAM" id="Coils"/>
    </source>
</evidence>
<dbReference type="GO" id="GO:0003690">
    <property type="term" value="F:double-stranded DNA binding"/>
    <property type="evidence" value="ECO:0007669"/>
    <property type="project" value="TreeGrafter"/>
</dbReference>
<dbReference type="Gene3D" id="1.10.10.10">
    <property type="entry name" value="Winged helix-like DNA-binding domain superfamily/Winged helix DNA-binding domain"/>
    <property type="match status" value="1"/>
</dbReference>
<evidence type="ECO:0000259" key="7">
    <source>
        <dbReference type="Pfam" id="PF07106"/>
    </source>
</evidence>
<dbReference type="GO" id="GO:0000794">
    <property type="term" value="C:condensed nuclear chromosome"/>
    <property type="evidence" value="ECO:0007669"/>
    <property type="project" value="TreeGrafter"/>
</dbReference>
<evidence type="ECO:0000256" key="4">
    <source>
        <dbReference type="ARBA" id="ARBA00023242"/>
    </source>
</evidence>
<dbReference type="Pfam" id="PF07106">
    <property type="entry name" value="WHD_TBPIP"/>
    <property type="match status" value="1"/>
</dbReference>
<dbReference type="EMBL" id="KV878897">
    <property type="protein sequence ID" value="OJJ84108.1"/>
    <property type="molecule type" value="Genomic_DNA"/>
</dbReference>
<dbReference type="OrthoDB" id="272266at2759"/>
<evidence type="ECO:0000313" key="9">
    <source>
        <dbReference type="Proteomes" id="UP000184300"/>
    </source>
</evidence>
<evidence type="ECO:0000256" key="3">
    <source>
        <dbReference type="ARBA" id="ARBA00023172"/>
    </source>
</evidence>
<dbReference type="VEuPathDB" id="FungiDB:ASPGLDRAFT_66402"/>
<dbReference type="PANTHER" id="PTHR15938">
    <property type="entry name" value="TBP-1 INTERACTING PROTEIN"/>
    <property type="match status" value="1"/>
</dbReference>
<accession>A0A1L9VJK8</accession>
<dbReference type="Proteomes" id="UP000184300">
    <property type="component" value="Unassembled WGS sequence"/>
</dbReference>
<dbReference type="InterPro" id="IPR036388">
    <property type="entry name" value="WH-like_DNA-bd_sf"/>
</dbReference>
<dbReference type="Gene3D" id="1.10.287.1490">
    <property type="match status" value="1"/>
</dbReference>
<dbReference type="InterPro" id="IPR010776">
    <property type="entry name" value="Hop2_WH_dom"/>
</dbReference>
<dbReference type="PANTHER" id="PTHR15938:SF0">
    <property type="entry name" value="HOMOLOGOUS-PAIRING PROTEIN 2 HOMOLOG"/>
    <property type="match status" value="1"/>
</dbReference>
<dbReference type="GO" id="GO:0120231">
    <property type="term" value="C:DNA recombinase auxiliary factor complex"/>
    <property type="evidence" value="ECO:0007669"/>
    <property type="project" value="TreeGrafter"/>
</dbReference>
<keyword evidence="9" id="KW-1185">Reference proteome</keyword>
<dbReference type="RefSeq" id="XP_022400806.1">
    <property type="nucleotide sequence ID" value="XM_022549014.1"/>
</dbReference>
<dbReference type="GO" id="GO:0010774">
    <property type="term" value="P:meiotic strand invasion involved in reciprocal meiotic recombination"/>
    <property type="evidence" value="ECO:0007669"/>
    <property type="project" value="TreeGrafter"/>
</dbReference>